<accession>A0AAW0DCZ4</accession>
<dbReference type="EMBL" id="JAWWNJ010000009">
    <property type="protein sequence ID" value="KAK7049027.1"/>
    <property type="molecule type" value="Genomic_DNA"/>
</dbReference>
<dbReference type="AlphaFoldDB" id="A0AAW0DCZ4"/>
<proteinExistence type="predicted"/>
<organism evidence="1 2">
    <name type="scientific">Favolaschia claudopus</name>
    <dbReference type="NCBI Taxonomy" id="2862362"/>
    <lineage>
        <taxon>Eukaryota</taxon>
        <taxon>Fungi</taxon>
        <taxon>Dikarya</taxon>
        <taxon>Basidiomycota</taxon>
        <taxon>Agaricomycotina</taxon>
        <taxon>Agaricomycetes</taxon>
        <taxon>Agaricomycetidae</taxon>
        <taxon>Agaricales</taxon>
        <taxon>Marasmiineae</taxon>
        <taxon>Mycenaceae</taxon>
        <taxon>Favolaschia</taxon>
    </lineage>
</organism>
<comment type="caution">
    <text evidence="1">The sequence shown here is derived from an EMBL/GenBank/DDBJ whole genome shotgun (WGS) entry which is preliminary data.</text>
</comment>
<name>A0AAW0DCZ4_9AGAR</name>
<sequence>MSAAPDIGLDRLTWLAQIECLTSNAVSEKNKRLVLYTMVAPQLFYTALVSPPLFDVVRQFLRFLSSSNLEEEHDGNISDVDSDTNSATDESVSVEVPFLEPKQAVDKCALTRIPTRLGSLIVKDTNESEPADVPSPEPNQAVEKCGLTKIPTELGLLILEDVDYTGRSSFACSASYPAALVAEALRNDAAKLLHRFFLNFDEVRLMQTATGSVLAGFCVIALFRPQEPNQFSVLEIVTPKDNGPAVVTFLVMASKYEIVETDEEELCEVNVNHIWTLQLKDVKIIVFESMTPNPFDVIAQRQLSPLYGAWTANELWMGYPYLTKTSIATTTPSRFPFSSRSLAHRKMWSLMHALMDIGYDIALEGATFPHTCGVDASCPATLRTSTDAGCLRSAFPRWTFSSDAIQAQNICWSMGGEGCSAGHLVLDNSKPRRLSNVMIDSEWMDLIIHYLRSSLPPT</sequence>
<evidence type="ECO:0000313" key="1">
    <source>
        <dbReference type="EMBL" id="KAK7049027.1"/>
    </source>
</evidence>
<protein>
    <submittedName>
        <fullName evidence="1">Uncharacterized protein</fullName>
    </submittedName>
</protein>
<dbReference type="Proteomes" id="UP001362999">
    <property type="component" value="Unassembled WGS sequence"/>
</dbReference>
<evidence type="ECO:0000313" key="2">
    <source>
        <dbReference type="Proteomes" id="UP001362999"/>
    </source>
</evidence>
<reference evidence="1 2" key="1">
    <citation type="journal article" date="2024" name="J Genomics">
        <title>Draft genome sequencing and assembly of Favolaschia claudopus CIRM-BRFM 2984 isolated from oak limbs.</title>
        <authorList>
            <person name="Navarro D."/>
            <person name="Drula E."/>
            <person name="Chaduli D."/>
            <person name="Cazenave R."/>
            <person name="Ahrendt S."/>
            <person name="Wang J."/>
            <person name="Lipzen A."/>
            <person name="Daum C."/>
            <person name="Barry K."/>
            <person name="Grigoriev I.V."/>
            <person name="Favel A."/>
            <person name="Rosso M.N."/>
            <person name="Martin F."/>
        </authorList>
    </citation>
    <scope>NUCLEOTIDE SEQUENCE [LARGE SCALE GENOMIC DNA]</scope>
    <source>
        <strain evidence="1 2">CIRM-BRFM 2984</strain>
    </source>
</reference>
<keyword evidence="2" id="KW-1185">Reference proteome</keyword>
<gene>
    <name evidence="1" type="ORF">R3P38DRAFT_3175281</name>
</gene>